<comment type="caution">
    <text evidence="3">The sequence shown here is derived from an EMBL/GenBank/DDBJ whole genome shotgun (WGS) entry which is preliminary data.</text>
</comment>
<evidence type="ECO:0000313" key="4">
    <source>
        <dbReference type="Proteomes" id="UP000561045"/>
    </source>
</evidence>
<keyword evidence="4" id="KW-1185">Reference proteome</keyword>
<dbReference type="Gene3D" id="3.30.9.10">
    <property type="entry name" value="D-Amino Acid Oxidase, subunit A, domain 2"/>
    <property type="match status" value="1"/>
</dbReference>
<reference evidence="3 4" key="1">
    <citation type="submission" date="2020-08" db="EMBL/GenBank/DDBJ databases">
        <title>Genomic Encyclopedia of Type Strains, Phase IV (KMG-IV): sequencing the most valuable type-strain genomes for metagenomic binning, comparative biology and taxonomic classification.</title>
        <authorList>
            <person name="Goeker M."/>
        </authorList>
    </citation>
    <scope>NUCLEOTIDE SEQUENCE [LARGE SCALE GENOMIC DNA]</scope>
    <source>
        <strain evidence="3 4">DSM 106739</strain>
    </source>
</reference>
<dbReference type="Pfam" id="PF01266">
    <property type="entry name" value="DAO"/>
    <property type="match status" value="1"/>
</dbReference>
<dbReference type="SUPFAM" id="SSF51905">
    <property type="entry name" value="FAD/NAD(P)-binding domain"/>
    <property type="match status" value="1"/>
</dbReference>
<feature type="domain" description="FAD dependent oxidoreductase" evidence="2">
    <location>
        <begin position="41"/>
        <end position="401"/>
    </location>
</feature>
<protein>
    <submittedName>
        <fullName evidence="3">Glycine/D-amino acid oxidase-like deaminating enzyme</fullName>
    </submittedName>
</protein>
<gene>
    <name evidence="3" type="ORF">GGR36_000266</name>
</gene>
<dbReference type="InterPro" id="IPR036188">
    <property type="entry name" value="FAD/NAD-bd_sf"/>
</dbReference>
<dbReference type="GO" id="GO:0005737">
    <property type="term" value="C:cytoplasm"/>
    <property type="evidence" value="ECO:0007669"/>
    <property type="project" value="TreeGrafter"/>
</dbReference>
<name>A0A840BH15_9RHOO</name>
<dbReference type="InterPro" id="IPR006076">
    <property type="entry name" value="FAD-dep_OxRdtase"/>
</dbReference>
<dbReference type="AlphaFoldDB" id="A0A840BH15"/>
<dbReference type="Gene3D" id="3.50.50.60">
    <property type="entry name" value="FAD/NAD(P)-binding domain"/>
    <property type="match status" value="1"/>
</dbReference>
<evidence type="ECO:0000256" key="1">
    <source>
        <dbReference type="ARBA" id="ARBA00023002"/>
    </source>
</evidence>
<dbReference type="Proteomes" id="UP000561045">
    <property type="component" value="Unassembled WGS sequence"/>
</dbReference>
<dbReference type="EMBL" id="JACIET010000001">
    <property type="protein sequence ID" value="MBB4010958.1"/>
    <property type="molecule type" value="Genomic_DNA"/>
</dbReference>
<dbReference type="GO" id="GO:0016491">
    <property type="term" value="F:oxidoreductase activity"/>
    <property type="evidence" value="ECO:0007669"/>
    <property type="project" value="UniProtKB-KW"/>
</dbReference>
<accession>A0A840BH15</accession>
<proteinExistence type="predicted"/>
<dbReference type="PANTHER" id="PTHR13847:SF281">
    <property type="entry name" value="FAD DEPENDENT OXIDOREDUCTASE DOMAIN-CONTAINING PROTEIN"/>
    <property type="match status" value="1"/>
</dbReference>
<evidence type="ECO:0000313" key="3">
    <source>
        <dbReference type="EMBL" id="MBB4010958.1"/>
    </source>
</evidence>
<sequence>MQRPVFHASLYDRESPPASYWAAVTPAPVFDPLPGDCETEVAVIGGGFTGLSAALHLARDHGIHAVVLEAGAIGWGASGRNAGFNTLPATKHATRTLFAHWCEDDVRAFFEAQQQGQALVQDLAMSEGFDLQSTGSGVFWVAHTVRAVQALAEEGQWLARAGVTARLLDAEEFRRCGHGGREAFGALHLLAGGGINPLALTYGLALAARRHGATVCAHSPVRIWRAADGRHVLETPQGRVRARKVVLATNAYRDGVDPAALQRRVLPAISNIVVTEPLSAAKWDALGLVTEAPMSDSRHLVSYYRRLPDGRLLFGARGDTLGDPGQQARMQARLMALIARKFPDAGPLAPAWFWQGLVALTRRFLPSLGTVPGDDSVHYAFGCFGSGVNTMPWMGRTIARRIAGRRPTAAESCELFRDLPAPLPRSPWLQRKGLQLAYAHYALLDALP</sequence>
<dbReference type="RefSeq" id="WP_183631076.1">
    <property type="nucleotide sequence ID" value="NZ_BAABLE010000011.1"/>
</dbReference>
<dbReference type="PANTHER" id="PTHR13847">
    <property type="entry name" value="SARCOSINE DEHYDROGENASE-RELATED"/>
    <property type="match status" value="1"/>
</dbReference>
<organism evidence="3 4">
    <name type="scientific">Niveibacterium umoris</name>
    <dbReference type="NCBI Taxonomy" id="1193620"/>
    <lineage>
        <taxon>Bacteria</taxon>
        <taxon>Pseudomonadati</taxon>
        <taxon>Pseudomonadota</taxon>
        <taxon>Betaproteobacteria</taxon>
        <taxon>Rhodocyclales</taxon>
        <taxon>Rhodocyclaceae</taxon>
        <taxon>Niveibacterium</taxon>
    </lineage>
</organism>
<evidence type="ECO:0000259" key="2">
    <source>
        <dbReference type="Pfam" id="PF01266"/>
    </source>
</evidence>
<keyword evidence="1" id="KW-0560">Oxidoreductase</keyword>